<dbReference type="OrthoDB" id="6053839at2759"/>
<dbReference type="Proteomes" id="UP001152795">
    <property type="component" value="Unassembled WGS sequence"/>
</dbReference>
<feature type="domain" description="STING transmembrane" evidence="8">
    <location>
        <begin position="82"/>
        <end position="194"/>
    </location>
</feature>
<dbReference type="InterPro" id="IPR038623">
    <property type="entry name" value="STING_C_sf"/>
</dbReference>
<dbReference type="Pfam" id="PF15009">
    <property type="entry name" value="STING_LBD"/>
    <property type="match status" value="1"/>
</dbReference>
<accession>A0A6S7J473</accession>
<evidence type="ECO:0000256" key="3">
    <source>
        <dbReference type="ARBA" id="ARBA00022989"/>
    </source>
</evidence>
<feature type="transmembrane region" description="Helical" evidence="6">
    <location>
        <begin position="28"/>
        <end position="47"/>
    </location>
</feature>
<dbReference type="AlphaFoldDB" id="A0A6S7J473"/>
<reference evidence="9" key="1">
    <citation type="submission" date="2020-04" db="EMBL/GenBank/DDBJ databases">
        <authorList>
            <person name="Alioto T."/>
            <person name="Alioto T."/>
            <person name="Gomez Garrido J."/>
        </authorList>
    </citation>
    <scope>NUCLEOTIDE SEQUENCE</scope>
    <source>
        <strain evidence="9">A484AB</strain>
    </source>
</reference>
<sequence>MFPESVSKQNAVTGFEPLPEKRKNRARCVSIVICVFTTTLVIAFSTVDRTMDEYYPDTTQKNTTDVCYRKWKSDKFDLLATALGLFSIVLGVLVDRLTLIAEERHHLHQRYDGSCEKMIKACFSGISWGLVIALLGLAAIIVVIRIITTGMPRFELRYLVYICSGIGVGPLIMHLLSLNTKSEVHISTILEEKGMFVANGLAWSYYFNYLQQALPKFNETINCSFPVPYEHIRLSLDKLLLLIPLDGYVKGDLKEVDGKIEKLFDTGNEQDPFHFPVYRLTLSDREHKYFAMQYVKEPLNILREVSTLPEQENAVLKRQPCIKNEVKLLYRMLYGILKDQVDQNFRGTCILVPIGSSDGLENGGLVRLIMNRVQHSCTQVKSAPVFVRQKDDARLFVGESRSSTFIVENAQTLKIGGLTHQVNINGEQQRKGTRSDSETTNGHDNERNDKKEKGGKILRVRYKNKKSEIELQVMILSENLEHREPEVKPFAQEEPAKGNQQSCQDEYSSNEELYVLDI</sequence>
<dbReference type="GO" id="GO:0032481">
    <property type="term" value="P:positive regulation of type I interferon production"/>
    <property type="evidence" value="ECO:0007669"/>
    <property type="project" value="InterPro"/>
</dbReference>
<gene>
    <name evidence="9" type="ORF">PACLA_8A063867</name>
</gene>
<dbReference type="InterPro" id="IPR055432">
    <property type="entry name" value="STING_LBD"/>
</dbReference>
<evidence type="ECO:0000256" key="2">
    <source>
        <dbReference type="ARBA" id="ARBA00022692"/>
    </source>
</evidence>
<dbReference type="GO" id="GO:0045087">
    <property type="term" value="P:innate immune response"/>
    <property type="evidence" value="ECO:0007669"/>
    <property type="project" value="TreeGrafter"/>
</dbReference>
<comment type="caution">
    <text evidence="9">The sequence shown here is derived from an EMBL/GenBank/DDBJ whole genome shotgun (WGS) entry which is preliminary data.</text>
</comment>
<feature type="transmembrane region" description="Helical" evidence="6">
    <location>
        <begin position="78"/>
        <end position="100"/>
    </location>
</feature>
<dbReference type="GO" id="GO:0035438">
    <property type="term" value="F:cyclic-di-GMP binding"/>
    <property type="evidence" value="ECO:0007669"/>
    <property type="project" value="TreeGrafter"/>
</dbReference>
<dbReference type="EMBL" id="CACRXK020013435">
    <property type="protein sequence ID" value="CAB4025137.1"/>
    <property type="molecule type" value="Genomic_DNA"/>
</dbReference>
<feature type="domain" description="STING ligand-binding" evidence="7">
    <location>
        <begin position="197"/>
        <end position="374"/>
    </location>
</feature>
<dbReference type="InterPro" id="IPR055434">
    <property type="entry name" value="STING_TM"/>
</dbReference>
<evidence type="ECO:0000313" key="10">
    <source>
        <dbReference type="Proteomes" id="UP001152795"/>
    </source>
</evidence>
<evidence type="ECO:0000259" key="7">
    <source>
        <dbReference type="Pfam" id="PF15009"/>
    </source>
</evidence>
<evidence type="ECO:0000256" key="1">
    <source>
        <dbReference type="ARBA" id="ARBA00004141"/>
    </source>
</evidence>
<evidence type="ECO:0000256" key="6">
    <source>
        <dbReference type="SAM" id="Phobius"/>
    </source>
</evidence>
<dbReference type="GO" id="GO:0016239">
    <property type="term" value="P:positive regulation of macroautophagy"/>
    <property type="evidence" value="ECO:0007669"/>
    <property type="project" value="TreeGrafter"/>
</dbReference>
<proteinExistence type="predicted"/>
<feature type="region of interest" description="Disordered" evidence="5">
    <location>
        <begin position="486"/>
        <end position="518"/>
    </location>
</feature>
<feature type="compositionally biased region" description="Polar residues" evidence="5">
    <location>
        <begin position="498"/>
        <end position="511"/>
    </location>
</feature>
<evidence type="ECO:0000256" key="5">
    <source>
        <dbReference type="SAM" id="MobiDB-lite"/>
    </source>
</evidence>
<evidence type="ECO:0000259" key="8">
    <source>
        <dbReference type="Pfam" id="PF23417"/>
    </source>
</evidence>
<dbReference type="GO" id="GO:0005776">
    <property type="term" value="C:autophagosome"/>
    <property type="evidence" value="ECO:0007669"/>
    <property type="project" value="TreeGrafter"/>
</dbReference>
<keyword evidence="3 6" id="KW-1133">Transmembrane helix</keyword>
<dbReference type="GO" id="GO:0005789">
    <property type="term" value="C:endoplasmic reticulum membrane"/>
    <property type="evidence" value="ECO:0007669"/>
    <property type="project" value="TreeGrafter"/>
</dbReference>
<dbReference type="Pfam" id="PF23417">
    <property type="entry name" value="STING_TM"/>
    <property type="match status" value="1"/>
</dbReference>
<comment type="subcellular location">
    <subcellularLocation>
        <location evidence="1">Membrane</location>
        <topology evidence="1">Multi-pass membrane protein</topology>
    </subcellularLocation>
</comment>
<dbReference type="GO" id="GO:0000045">
    <property type="term" value="P:autophagosome assembly"/>
    <property type="evidence" value="ECO:0007669"/>
    <property type="project" value="TreeGrafter"/>
</dbReference>
<dbReference type="GO" id="GO:0061709">
    <property type="term" value="P:reticulophagy"/>
    <property type="evidence" value="ECO:0007669"/>
    <property type="project" value="TreeGrafter"/>
</dbReference>
<protein>
    <submittedName>
        <fullName evidence="9">Stimulator of interferon genes -like</fullName>
    </submittedName>
</protein>
<dbReference type="GO" id="GO:0061507">
    <property type="term" value="F:2',3'-cyclic GMP-AMP binding"/>
    <property type="evidence" value="ECO:0007669"/>
    <property type="project" value="TreeGrafter"/>
</dbReference>
<evidence type="ECO:0000313" key="9">
    <source>
        <dbReference type="EMBL" id="CAB4025137.1"/>
    </source>
</evidence>
<dbReference type="Gene3D" id="1.20.5.5200">
    <property type="match status" value="1"/>
</dbReference>
<keyword evidence="4 6" id="KW-0472">Membrane</keyword>
<organism evidence="9 10">
    <name type="scientific">Paramuricea clavata</name>
    <name type="common">Red gorgonian</name>
    <name type="synonym">Violescent sea-whip</name>
    <dbReference type="NCBI Taxonomy" id="317549"/>
    <lineage>
        <taxon>Eukaryota</taxon>
        <taxon>Metazoa</taxon>
        <taxon>Cnidaria</taxon>
        <taxon>Anthozoa</taxon>
        <taxon>Octocorallia</taxon>
        <taxon>Malacalcyonacea</taxon>
        <taxon>Plexauridae</taxon>
        <taxon>Paramuricea</taxon>
    </lineage>
</organism>
<dbReference type="PANTHER" id="PTHR34339:SF1">
    <property type="entry name" value="STIMULATOR OF INTERFERON GENES PROTEIN"/>
    <property type="match status" value="1"/>
</dbReference>
<name>A0A6S7J473_PARCT</name>
<feature type="transmembrane region" description="Helical" evidence="6">
    <location>
        <begin position="121"/>
        <end position="146"/>
    </location>
</feature>
<dbReference type="InterPro" id="IPR029158">
    <property type="entry name" value="STING"/>
</dbReference>
<evidence type="ECO:0000256" key="4">
    <source>
        <dbReference type="ARBA" id="ARBA00023136"/>
    </source>
</evidence>
<keyword evidence="2 6" id="KW-0812">Transmembrane</keyword>
<dbReference type="GO" id="GO:0002218">
    <property type="term" value="P:activation of innate immune response"/>
    <property type="evidence" value="ECO:0007669"/>
    <property type="project" value="InterPro"/>
</dbReference>
<feature type="compositionally biased region" description="Basic and acidic residues" evidence="5">
    <location>
        <begin position="428"/>
        <end position="455"/>
    </location>
</feature>
<keyword evidence="10" id="KW-1185">Reference proteome</keyword>
<dbReference type="PANTHER" id="PTHR34339">
    <property type="entry name" value="STIMULATOR OF INTERFERON GENES PROTEIN"/>
    <property type="match status" value="1"/>
</dbReference>
<feature type="region of interest" description="Disordered" evidence="5">
    <location>
        <begin position="422"/>
        <end position="456"/>
    </location>
</feature>
<dbReference type="Gene3D" id="3.40.50.12100">
    <property type="entry name" value="Stimulator of interferon genes protein"/>
    <property type="match status" value="1"/>
</dbReference>